<protein>
    <submittedName>
        <fullName evidence="3">N-acetyltransferase</fullName>
    </submittedName>
</protein>
<keyword evidence="2" id="KW-0012">Acyltransferase</keyword>
<keyword evidence="1" id="KW-0808">Transferase</keyword>
<evidence type="ECO:0000313" key="4">
    <source>
        <dbReference type="Proteomes" id="UP001302329"/>
    </source>
</evidence>
<dbReference type="RefSeq" id="WP_323355548.1">
    <property type="nucleotide sequence ID" value="NZ_JAYGHY010000004.1"/>
</dbReference>
<reference evidence="3 4" key="1">
    <citation type="submission" date="2023-12" db="EMBL/GenBank/DDBJ databases">
        <title>Baltic Sea Cyanobacteria.</title>
        <authorList>
            <person name="Delbaje E."/>
            <person name="Fewer D.P."/>
            <person name="Shishido T.K."/>
        </authorList>
    </citation>
    <scope>NUCLEOTIDE SEQUENCE [LARGE SCALE GENOMIC DNA]</scope>
    <source>
        <strain evidence="3 4">UHCC 0281</strain>
    </source>
</reference>
<keyword evidence="4" id="KW-1185">Reference proteome</keyword>
<dbReference type="InterPro" id="IPR045039">
    <property type="entry name" value="NSI-like"/>
</dbReference>
<dbReference type="InterPro" id="IPR016181">
    <property type="entry name" value="Acyl_CoA_acyltransferase"/>
</dbReference>
<name>A0ABU5SSB5_9CYAN</name>
<sequence>MIPFRSQPSTPRLREGYALLHQHDPEPAGLNRLLEACGDSPRSNDRWKRVLARSAWHLVVLDPGGRLVGFVRATSDQALNANLWDLVADPADPCRDEVIGALVQAALARLRRELSGCSISLSAPPEALNALSRAGFVVDPGGIRAMGLDLRSQVDG</sequence>
<accession>A0ABU5SSB5</accession>
<proteinExistence type="predicted"/>
<dbReference type="PANTHER" id="PTHR43626">
    <property type="entry name" value="ACYL-COA N-ACYLTRANSFERASE"/>
    <property type="match status" value="1"/>
</dbReference>
<evidence type="ECO:0000256" key="2">
    <source>
        <dbReference type="ARBA" id="ARBA00023315"/>
    </source>
</evidence>
<organism evidence="3 4">
    <name type="scientific">Cyanobium gracile UHCC 0281</name>
    <dbReference type="NCBI Taxonomy" id="3110309"/>
    <lineage>
        <taxon>Bacteria</taxon>
        <taxon>Bacillati</taxon>
        <taxon>Cyanobacteriota</taxon>
        <taxon>Cyanophyceae</taxon>
        <taxon>Synechococcales</taxon>
        <taxon>Prochlorococcaceae</taxon>
        <taxon>Cyanobium</taxon>
    </lineage>
</organism>
<dbReference type="EMBL" id="JAYGHY010000004">
    <property type="protein sequence ID" value="MEA5441414.1"/>
    <property type="molecule type" value="Genomic_DNA"/>
</dbReference>
<dbReference type="Gene3D" id="3.40.630.30">
    <property type="match status" value="1"/>
</dbReference>
<comment type="caution">
    <text evidence="3">The sequence shown here is derived from an EMBL/GenBank/DDBJ whole genome shotgun (WGS) entry which is preliminary data.</text>
</comment>
<evidence type="ECO:0000256" key="1">
    <source>
        <dbReference type="ARBA" id="ARBA00022679"/>
    </source>
</evidence>
<gene>
    <name evidence="3" type="ORF">VB739_02495</name>
</gene>
<dbReference type="PANTHER" id="PTHR43626:SF4">
    <property type="entry name" value="GCN5-RELATED N-ACETYLTRANSFERASE 2, CHLOROPLASTIC"/>
    <property type="match status" value="1"/>
</dbReference>
<dbReference type="Proteomes" id="UP001302329">
    <property type="component" value="Unassembled WGS sequence"/>
</dbReference>
<dbReference type="SUPFAM" id="SSF55729">
    <property type="entry name" value="Acyl-CoA N-acyltransferases (Nat)"/>
    <property type="match status" value="1"/>
</dbReference>
<evidence type="ECO:0000313" key="3">
    <source>
        <dbReference type="EMBL" id="MEA5441414.1"/>
    </source>
</evidence>